<name>A0ABN9NR33_9MYCO</name>
<keyword evidence="1" id="KW-1133">Transmembrane helix</keyword>
<dbReference type="Proteomes" id="UP001190465">
    <property type="component" value="Chromosome"/>
</dbReference>
<sequence>MPDELLQYLIGPTPYSVRWLWLAVVLAVGLIGWYVLVFVLTMAPGKLAEIPVVGTARNEWLKRRSAGSVRRIVTSYRAGDSDTVAAGAAISRELRTFLGQLTGVRAHHLQLSAIAESELAPAAPILADLIDAQFNAESTVDLVIVGESTEELIRTWT</sequence>
<feature type="transmembrane region" description="Helical" evidence="1">
    <location>
        <begin position="20"/>
        <end position="40"/>
    </location>
</feature>
<protein>
    <recommendedName>
        <fullName evidence="4">Type VII secretion protein EccE</fullName>
    </recommendedName>
</protein>
<keyword evidence="1" id="KW-0812">Transmembrane</keyword>
<reference evidence="2 3" key="1">
    <citation type="submission" date="2023-08" db="EMBL/GenBank/DDBJ databases">
        <authorList>
            <person name="Folkvardsen B D."/>
            <person name="Norman A."/>
        </authorList>
    </citation>
    <scope>NUCLEOTIDE SEQUENCE [LARGE SCALE GENOMIC DNA]</scope>
    <source>
        <strain evidence="2 3">Mu0053</strain>
    </source>
</reference>
<proteinExistence type="predicted"/>
<dbReference type="RefSeq" id="WP_308479974.1">
    <property type="nucleotide sequence ID" value="NZ_OY726397.1"/>
</dbReference>
<evidence type="ECO:0000313" key="2">
    <source>
        <dbReference type="EMBL" id="CAJ1510626.1"/>
    </source>
</evidence>
<keyword evidence="1" id="KW-0472">Membrane</keyword>
<gene>
    <name evidence="2" type="ORF">MU0053_004705</name>
</gene>
<evidence type="ECO:0008006" key="4">
    <source>
        <dbReference type="Google" id="ProtNLM"/>
    </source>
</evidence>
<evidence type="ECO:0000313" key="3">
    <source>
        <dbReference type="Proteomes" id="UP001190465"/>
    </source>
</evidence>
<organism evidence="2 3">
    <name type="scientific">[Mycobacterium] burgundiense</name>
    <dbReference type="NCBI Taxonomy" id="3064286"/>
    <lineage>
        <taxon>Bacteria</taxon>
        <taxon>Bacillati</taxon>
        <taxon>Actinomycetota</taxon>
        <taxon>Actinomycetes</taxon>
        <taxon>Mycobacteriales</taxon>
        <taxon>Mycobacteriaceae</taxon>
        <taxon>Mycolicibacterium</taxon>
    </lineage>
</organism>
<keyword evidence="3" id="KW-1185">Reference proteome</keyword>
<dbReference type="EMBL" id="OY726397">
    <property type="protein sequence ID" value="CAJ1510626.1"/>
    <property type="molecule type" value="Genomic_DNA"/>
</dbReference>
<accession>A0ABN9NR33</accession>
<evidence type="ECO:0000256" key="1">
    <source>
        <dbReference type="SAM" id="Phobius"/>
    </source>
</evidence>